<reference evidence="1" key="1">
    <citation type="submission" date="2021-06" db="EMBL/GenBank/DDBJ databases">
        <authorList>
            <person name="Kallberg Y."/>
            <person name="Tangrot J."/>
            <person name="Rosling A."/>
        </authorList>
    </citation>
    <scope>NUCLEOTIDE SEQUENCE</scope>
    <source>
        <strain evidence="1">IL203A</strain>
    </source>
</reference>
<sequence>SIKRNLGQKVETQGVRFKDLYEQKALKVQSIYKSYNEEIKEFDKKIKQAAKKDGTDEKTVEWLIKWNEHYGELAKGLNASAVQFLAAVDKLGEKLGKK</sequence>
<protein>
    <submittedName>
        <fullName evidence="1">10743_t:CDS:1</fullName>
    </submittedName>
</protein>
<dbReference type="EMBL" id="CAJVPU010006141">
    <property type="protein sequence ID" value="CAG8557329.1"/>
    <property type="molecule type" value="Genomic_DNA"/>
</dbReference>
<accession>A0ACA9LZ73</accession>
<name>A0ACA9LZ73_9GLOM</name>
<evidence type="ECO:0000313" key="1">
    <source>
        <dbReference type="EMBL" id="CAG8557329.1"/>
    </source>
</evidence>
<proteinExistence type="predicted"/>
<keyword evidence="2" id="KW-1185">Reference proteome</keyword>
<comment type="caution">
    <text evidence="1">The sequence shown here is derived from an EMBL/GenBank/DDBJ whole genome shotgun (WGS) entry which is preliminary data.</text>
</comment>
<dbReference type="Proteomes" id="UP000789702">
    <property type="component" value="Unassembled WGS sequence"/>
</dbReference>
<feature type="non-terminal residue" evidence="1">
    <location>
        <position position="1"/>
    </location>
</feature>
<organism evidence="1 2">
    <name type="scientific">Dentiscutata heterogama</name>
    <dbReference type="NCBI Taxonomy" id="1316150"/>
    <lineage>
        <taxon>Eukaryota</taxon>
        <taxon>Fungi</taxon>
        <taxon>Fungi incertae sedis</taxon>
        <taxon>Mucoromycota</taxon>
        <taxon>Glomeromycotina</taxon>
        <taxon>Glomeromycetes</taxon>
        <taxon>Diversisporales</taxon>
        <taxon>Gigasporaceae</taxon>
        <taxon>Dentiscutata</taxon>
    </lineage>
</organism>
<evidence type="ECO:0000313" key="2">
    <source>
        <dbReference type="Proteomes" id="UP000789702"/>
    </source>
</evidence>
<gene>
    <name evidence="1" type="ORF">DHETER_LOCUS5492</name>
</gene>